<dbReference type="PROSITE" id="PS00910">
    <property type="entry name" value="UPF0029"/>
    <property type="match status" value="1"/>
</dbReference>
<dbReference type="InterPro" id="IPR020568">
    <property type="entry name" value="Ribosomal_Su5_D2-typ_SF"/>
</dbReference>
<dbReference type="SUPFAM" id="SSF54211">
    <property type="entry name" value="Ribosomal protein S5 domain 2-like"/>
    <property type="match status" value="1"/>
</dbReference>
<gene>
    <name evidence="3" type="ORF">LNTAR_19100</name>
</gene>
<evidence type="ECO:0000259" key="2">
    <source>
        <dbReference type="Pfam" id="PF01205"/>
    </source>
</evidence>
<evidence type="ECO:0000313" key="4">
    <source>
        <dbReference type="Proteomes" id="UP000004947"/>
    </source>
</evidence>
<evidence type="ECO:0000313" key="3">
    <source>
        <dbReference type="EMBL" id="EDM26785.1"/>
    </source>
</evidence>
<dbReference type="InterPro" id="IPR035647">
    <property type="entry name" value="EFG_III/V"/>
</dbReference>
<name>A6DNX6_9BACT</name>
<keyword evidence="4" id="KW-1185">Reference proteome</keyword>
<dbReference type="AlphaFoldDB" id="A6DNX6"/>
<proteinExistence type="inferred from homology"/>
<dbReference type="OrthoDB" id="9813771at2"/>
<accession>A6DNX6</accession>
<dbReference type="GO" id="GO:0005737">
    <property type="term" value="C:cytoplasm"/>
    <property type="evidence" value="ECO:0007669"/>
    <property type="project" value="TreeGrafter"/>
</dbReference>
<dbReference type="PANTHER" id="PTHR16301:SF20">
    <property type="entry name" value="IMPACT FAMILY MEMBER YIGZ"/>
    <property type="match status" value="1"/>
</dbReference>
<dbReference type="InterPro" id="IPR020569">
    <property type="entry name" value="UPF0029_Impact_CS"/>
</dbReference>
<organism evidence="3 4">
    <name type="scientific">Lentisphaera araneosa HTCC2155</name>
    <dbReference type="NCBI Taxonomy" id="313628"/>
    <lineage>
        <taxon>Bacteria</taxon>
        <taxon>Pseudomonadati</taxon>
        <taxon>Lentisphaerota</taxon>
        <taxon>Lentisphaeria</taxon>
        <taxon>Lentisphaerales</taxon>
        <taxon>Lentisphaeraceae</taxon>
        <taxon>Lentisphaera</taxon>
    </lineage>
</organism>
<dbReference type="Proteomes" id="UP000004947">
    <property type="component" value="Unassembled WGS sequence"/>
</dbReference>
<dbReference type="SUPFAM" id="SSF54980">
    <property type="entry name" value="EF-G C-terminal domain-like"/>
    <property type="match status" value="1"/>
</dbReference>
<feature type="domain" description="Impact N-terminal" evidence="2">
    <location>
        <begin position="15"/>
        <end position="115"/>
    </location>
</feature>
<reference evidence="3 4" key="1">
    <citation type="journal article" date="2010" name="J. Bacteriol.">
        <title>Genome sequence of Lentisphaera araneosa HTCC2155T, the type species of the order Lentisphaerales in the phylum Lentisphaerae.</title>
        <authorList>
            <person name="Thrash J.C."/>
            <person name="Cho J.C."/>
            <person name="Vergin K.L."/>
            <person name="Morris R.M."/>
            <person name="Giovannoni S.J."/>
        </authorList>
    </citation>
    <scope>NUCLEOTIDE SEQUENCE [LARGE SCALE GENOMIC DNA]</scope>
    <source>
        <strain evidence="3 4">HTCC2155</strain>
    </source>
</reference>
<dbReference type="GO" id="GO:0006446">
    <property type="term" value="P:regulation of translational initiation"/>
    <property type="evidence" value="ECO:0007669"/>
    <property type="project" value="TreeGrafter"/>
</dbReference>
<dbReference type="STRING" id="313628.LNTAR_19100"/>
<dbReference type="RefSeq" id="WP_007279561.1">
    <property type="nucleotide sequence ID" value="NZ_ABCK01000014.1"/>
</dbReference>
<evidence type="ECO:0000256" key="1">
    <source>
        <dbReference type="ARBA" id="ARBA00007665"/>
    </source>
</evidence>
<sequence length="195" mass="21792">MYTLKSPCEFQLEVKKSRFLAHAVPIADVQQALDFFAEKSIASARHNCWAFKVGNDYRFNDDGEPSGTAGKPILSAIEYADLTNVAVLVIRWFGGIKLGTGGLCRAYGGSASDCLKSGEFIELRSFRSFEFKTNFDLAAQVHHVFKLHPPEAIEEDYQADGVLWKVKLDEALIKAFQDELKQVSRGQVTLQELKL</sequence>
<dbReference type="Gene3D" id="3.30.230.30">
    <property type="entry name" value="Impact, N-terminal domain"/>
    <property type="match status" value="1"/>
</dbReference>
<dbReference type="InterPro" id="IPR036956">
    <property type="entry name" value="Impact_N_sf"/>
</dbReference>
<comment type="similarity">
    <text evidence="1">Belongs to the IMPACT family.</text>
</comment>
<dbReference type="InterPro" id="IPR001498">
    <property type="entry name" value="Impact_N"/>
</dbReference>
<comment type="caution">
    <text evidence="3">The sequence shown here is derived from an EMBL/GenBank/DDBJ whole genome shotgun (WGS) entry which is preliminary data.</text>
</comment>
<protein>
    <recommendedName>
        <fullName evidence="2">Impact N-terminal domain-containing protein</fullName>
    </recommendedName>
</protein>
<dbReference type="eggNOG" id="COG1739">
    <property type="taxonomic scope" value="Bacteria"/>
</dbReference>
<dbReference type="Gene3D" id="3.30.70.240">
    <property type="match status" value="1"/>
</dbReference>
<dbReference type="InterPro" id="IPR023582">
    <property type="entry name" value="Impact"/>
</dbReference>
<dbReference type="PANTHER" id="PTHR16301">
    <property type="entry name" value="IMPACT-RELATED"/>
    <property type="match status" value="1"/>
</dbReference>
<dbReference type="Pfam" id="PF01205">
    <property type="entry name" value="Impact_N"/>
    <property type="match status" value="1"/>
</dbReference>
<dbReference type="EMBL" id="ABCK01000014">
    <property type="protein sequence ID" value="EDM26785.1"/>
    <property type="molecule type" value="Genomic_DNA"/>
</dbReference>